<proteinExistence type="predicted"/>
<keyword evidence="2" id="KW-0812">Transmembrane</keyword>
<dbReference type="EMBL" id="JARQDZ010000003">
    <property type="protein sequence ID" value="MDT2982731.1"/>
    <property type="molecule type" value="Genomic_DNA"/>
</dbReference>
<evidence type="ECO:0000313" key="4">
    <source>
        <dbReference type="Proteomes" id="UP001253851"/>
    </source>
</evidence>
<sequence length="78" mass="9257">MKKKIKKMSYDDEIRVFKLLNYAFAVFFYYAFGIEMAVILLLSNISVYLFALEKYARPKGVSKNESQRTDDERVSEER</sequence>
<reference evidence="3 4" key="1">
    <citation type="submission" date="2023-03" db="EMBL/GenBank/DDBJ databases">
        <authorList>
            <person name="Shen W."/>
            <person name="Cai J."/>
        </authorList>
    </citation>
    <scope>NUCLEOTIDE SEQUENCE [LARGE SCALE GENOMIC DNA]</scope>
    <source>
        <strain evidence="3 4">B516</strain>
    </source>
</reference>
<protein>
    <submittedName>
        <fullName evidence="3">Uncharacterized protein</fullName>
    </submittedName>
</protein>
<evidence type="ECO:0000256" key="1">
    <source>
        <dbReference type="SAM" id="MobiDB-lite"/>
    </source>
</evidence>
<name>A0ABD5FKT7_ENTCA</name>
<dbReference type="Proteomes" id="UP001253851">
    <property type="component" value="Unassembled WGS sequence"/>
</dbReference>
<organism evidence="3 4">
    <name type="scientific">Enterococcus casseliflavus</name>
    <name type="common">Enterococcus flavescens</name>
    <dbReference type="NCBI Taxonomy" id="37734"/>
    <lineage>
        <taxon>Bacteria</taxon>
        <taxon>Bacillati</taxon>
        <taxon>Bacillota</taxon>
        <taxon>Bacilli</taxon>
        <taxon>Lactobacillales</taxon>
        <taxon>Enterococcaceae</taxon>
        <taxon>Enterococcus</taxon>
    </lineage>
</organism>
<feature type="transmembrane region" description="Helical" evidence="2">
    <location>
        <begin position="20"/>
        <end position="51"/>
    </location>
</feature>
<keyword evidence="2" id="KW-1133">Transmembrane helix</keyword>
<evidence type="ECO:0000313" key="3">
    <source>
        <dbReference type="EMBL" id="MDT2982731.1"/>
    </source>
</evidence>
<comment type="caution">
    <text evidence="3">The sequence shown here is derived from an EMBL/GenBank/DDBJ whole genome shotgun (WGS) entry which is preliminary data.</text>
</comment>
<evidence type="ECO:0000256" key="2">
    <source>
        <dbReference type="SAM" id="Phobius"/>
    </source>
</evidence>
<keyword evidence="2" id="KW-0472">Membrane</keyword>
<feature type="region of interest" description="Disordered" evidence="1">
    <location>
        <begin position="58"/>
        <end position="78"/>
    </location>
</feature>
<feature type="compositionally biased region" description="Basic and acidic residues" evidence="1">
    <location>
        <begin position="65"/>
        <end position="78"/>
    </location>
</feature>
<accession>A0ABD5FKT7</accession>
<dbReference type="RefSeq" id="WP_311957326.1">
    <property type="nucleotide sequence ID" value="NZ_JARQDZ010000003.1"/>
</dbReference>
<gene>
    <name evidence="3" type="ORF">P7I34_08665</name>
</gene>
<dbReference type="AlphaFoldDB" id="A0ABD5FKT7"/>